<organism evidence="1 2">
    <name type="scientific">Coprococcus intestinihominis</name>
    <dbReference type="NCBI Taxonomy" id="3133154"/>
    <lineage>
        <taxon>Bacteria</taxon>
        <taxon>Bacillati</taxon>
        <taxon>Bacillota</taxon>
        <taxon>Clostridia</taxon>
        <taxon>Lachnospirales</taxon>
        <taxon>Lachnospiraceae</taxon>
        <taxon>Coprococcus</taxon>
    </lineage>
</organism>
<evidence type="ECO:0000313" key="1">
    <source>
        <dbReference type="EMBL" id="MEQ2366035.1"/>
    </source>
</evidence>
<gene>
    <name evidence="1" type="ORF">WMO25_13235</name>
</gene>
<dbReference type="RefSeq" id="WP_349085675.1">
    <property type="nucleotide sequence ID" value="NZ_JBBMEK010000195.1"/>
</dbReference>
<keyword evidence="2" id="KW-1185">Reference proteome</keyword>
<accession>A0ABV1B6H9</accession>
<reference evidence="1 2" key="1">
    <citation type="submission" date="2024-03" db="EMBL/GenBank/DDBJ databases">
        <title>Human intestinal bacterial collection.</title>
        <authorList>
            <person name="Pauvert C."/>
            <person name="Hitch T.C.A."/>
            <person name="Clavel T."/>
        </authorList>
    </citation>
    <scope>NUCLEOTIDE SEQUENCE [LARGE SCALE GENOMIC DNA]</scope>
    <source>
        <strain evidence="1 2">CLA-AA-H190</strain>
    </source>
</reference>
<dbReference type="EMBL" id="JBBMEK010000195">
    <property type="protein sequence ID" value="MEQ2366035.1"/>
    <property type="molecule type" value="Genomic_DNA"/>
</dbReference>
<comment type="caution">
    <text evidence="1">The sequence shown here is derived from an EMBL/GenBank/DDBJ whole genome shotgun (WGS) entry which is preliminary data.</text>
</comment>
<evidence type="ECO:0000313" key="2">
    <source>
        <dbReference type="Proteomes" id="UP001469749"/>
    </source>
</evidence>
<proteinExistence type="predicted"/>
<dbReference type="Proteomes" id="UP001469749">
    <property type="component" value="Unassembled WGS sequence"/>
</dbReference>
<sequence>MQELELAKGLLEELKHIEKLQQNVKESESDDFTGHIGGLYTLLCC</sequence>
<name>A0ABV1B6H9_9FIRM</name>
<protein>
    <submittedName>
        <fullName evidence="1">Uncharacterized protein</fullName>
    </submittedName>
</protein>